<evidence type="ECO:0000313" key="3">
    <source>
        <dbReference type="Proteomes" id="UP000078542"/>
    </source>
</evidence>
<proteinExistence type="predicted"/>
<feature type="region of interest" description="Disordered" evidence="1">
    <location>
        <begin position="59"/>
        <end position="88"/>
    </location>
</feature>
<reference evidence="2 3" key="1">
    <citation type="submission" date="2016-03" db="EMBL/GenBank/DDBJ databases">
        <title>Cyphomyrmex costatus WGS genome.</title>
        <authorList>
            <person name="Nygaard S."/>
            <person name="Hu H."/>
            <person name="Boomsma J."/>
            <person name="Zhang G."/>
        </authorList>
    </citation>
    <scope>NUCLEOTIDE SEQUENCE [LARGE SCALE GENOMIC DNA]</scope>
    <source>
        <strain evidence="2">MS0001</strain>
        <tissue evidence="2">Whole body</tissue>
    </source>
</reference>
<protein>
    <submittedName>
        <fullName evidence="2">Uncharacterized protein</fullName>
    </submittedName>
</protein>
<organism evidence="2 3">
    <name type="scientific">Cyphomyrmex costatus</name>
    <dbReference type="NCBI Taxonomy" id="456900"/>
    <lineage>
        <taxon>Eukaryota</taxon>
        <taxon>Metazoa</taxon>
        <taxon>Ecdysozoa</taxon>
        <taxon>Arthropoda</taxon>
        <taxon>Hexapoda</taxon>
        <taxon>Insecta</taxon>
        <taxon>Pterygota</taxon>
        <taxon>Neoptera</taxon>
        <taxon>Endopterygota</taxon>
        <taxon>Hymenoptera</taxon>
        <taxon>Apocrita</taxon>
        <taxon>Aculeata</taxon>
        <taxon>Formicoidea</taxon>
        <taxon>Formicidae</taxon>
        <taxon>Myrmicinae</taxon>
        <taxon>Cyphomyrmex</taxon>
    </lineage>
</organism>
<accession>A0A151I9I0</accession>
<dbReference type="Proteomes" id="UP000078542">
    <property type="component" value="Unassembled WGS sequence"/>
</dbReference>
<gene>
    <name evidence="2" type="ORF">ALC62_13636</name>
</gene>
<name>A0A151I9I0_9HYME</name>
<evidence type="ECO:0000313" key="2">
    <source>
        <dbReference type="EMBL" id="KYM95729.1"/>
    </source>
</evidence>
<sequence length="120" mass="13287">MEEKERGTGEVKSCEAESAERLSTGGSEEGSGKGNLVGIPVEAAAKRVEWWVKQSGEGGSTAIAKKEKVKRGRPSNAERLGKERDRSISTGIKNKKEDFWKYILKFDVIGLTETWLEEKD</sequence>
<feature type="region of interest" description="Disordered" evidence="1">
    <location>
        <begin position="1"/>
        <end position="36"/>
    </location>
</feature>
<feature type="compositionally biased region" description="Basic and acidic residues" evidence="1">
    <location>
        <begin position="1"/>
        <end position="20"/>
    </location>
</feature>
<evidence type="ECO:0000256" key="1">
    <source>
        <dbReference type="SAM" id="MobiDB-lite"/>
    </source>
</evidence>
<keyword evidence="3" id="KW-1185">Reference proteome</keyword>
<dbReference type="AlphaFoldDB" id="A0A151I9I0"/>
<dbReference type="EMBL" id="KQ978274">
    <property type="protein sequence ID" value="KYM95729.1"/>
    <property type="molecule type" value="Genomic_DNA"/>
</dbReference>